<organism evidence="1">
    <name type="scientific">marine sediment metagenome</name>
    <dbReference type="NCBI Taxonomy" id="412755"/>
    <lineage>
        <taxon>unclassified sequences</taxon>
        <taxon>metagenomes</taxon>
        <taxon>ecological metagenomes</taxon>
    </lineage>
</organism>
<dbReference type="PANTHER" id="PTHR36932:SF1">
    <property type="entry name" value="CAPSULAR POLYSACCHARIDE BIOSYNTHESIS PROTEIN"/>
    <property type="match status" value="1"/>
</dbReference>
<dbReference type="InterPro" id="IPR053158">
    <property type="entry name" value="CapK_Type1_Caps_Biosynth"/>
</dbReference>
<evidence type="ECO:0008006" key="2">
    <source>
        <dbReference type="Google" id="ProtNLM"/>
    </source>
</evidence>
<dbReference type="EMBL" id="BARS01001872">
    <property type="protein sequence ID" value="GAF77534.1"/>
    <property type="molecule type" value="Genomic_DNA"/>
</dbReference>
<dbReference type="InterPro" id="IPR042099">
    <property type="entry name" value="ANL_N_sf"/>
</dbReference>
<reference evidence="1" key="1">
    <citation type="journal article" date="2014" name="Front. Microbiol.">
        <title>High frequency of phylogenetically diverse reductive dehalogenase-homologous genes in deep subseafloor sedimentary metagenomes.</title>
        <authorList>
            <person name="Kawai M."/>
            <person name="Futagami T."/>
            <person name="Toyoda A."/>
            <person name="Takaki Y."/>
            <person name="Nishi S."/>
            <person name="Hori S."/>
            <person name="Arai W."/>
            <person name="Tsubouchi T."/>
            <person name="Morono Y."/>
            <person name="Uchiyama I."/>
            <person name="Ito T."/>
            <person name="Fujiyama A."/>
            <person name="Inagaki F."/>
            <person name="Takami H."/>
        </authorList>
    </citation>
    <scope>NUCLEOTIDE SEQUENCE</scope>
    <source>
        <strain evidence="1">Expedition CK06-06</strain>
    </source>
</reference>
<comment type="caution">
    <text evidence="1">The sequence shown here is derived from an EMBL/GenBank/DDBJ whole genome shotgun (WGS) entry which is preliminary data.</text>
</comment>
<sequence length="413" mass="48635">MIRRIIYNLFDFFLINSDYFNLIKDYQLMKKYQYNSIKKNSNLQKLKLFNLLNYAIHNIPYYQDLVRKNNIEITNDNIFEDLKKFPVLTKEIIRKNWQKLHTDLSKIKYIINTSGGTTGEPIKIIQDKEYSLKTYSSTLIFNEIAGYSTGDKLIKLWGNEKEIYEQTKSLVHSKINPLLKNIYFQNSFRMSEKIIQNYIDEINKIKPKVIIAYVQSIYEMAKYINRKNLKIHKPHSIITSAGVLTQEIKKVLESVFNCKIHNRYGSREVGLIACSCNKSEKLHINMFQQYIEILDKENNTLNENEKGNIIITNLANYSMPLIRYKIGDIGSLNLSKCPCNRGLIRLNNVHGRIVDVFKNEYGDIIDGEYFTHLFYLLENIKQFQVIQETINQINVNLVTYENNKITKKIEQDI</sequence>
<dbReference type="PANTHER" id="PTHR36932">
    <property type="entry name" value="CAPSULAR POLYSACCHARIDE BIOSYNTHESIS PROTEIN"/>
    <property type="match status" value="1"/>
</dbReference>
<protein>
    <recommendedName>
        <fullName evidence="2">AMP-dependent synthetase/ligase domain-containing protein</fullName>
    </recommendedName>
</protein>
<accession>X0S955</accession>
<dbReference type="AlphaFoldDB" id="X0S955"/>
<dbReference type="Gene3D" id="3.40.50.12780">
    <property type="entry name" value="N-terminal domain of ligase-like"/>
    <property type="match status" value="1"/>
</dbReference>
<gene>
    <name evidence="1" type="ORF">S01H1_03433</name>
</gene>
<feature type="non-terminal residue" evidence="1">
    <location>
        <position position="413"/>
    </location>
</feature>
<dbReference type="SUPFAM" id="SSF56801">
    <property type="entry name" value="Acetyl-CoA synthetase-like"/>
    <property type="match status" value="1"/>
</dbReference>
<evidence type="ECO:0000313" key="1">
    <source>
        <dbReference type="EMBL" id="GAF77534.1"/>
    </source>
</evidence>
<proteinExistence type="predicted"/>
<name>X0S955_9ZZZZ</name>